<evidence type="ECO:0000313" key="1">
    <source>
        <dbReference type="EMBL" id="MDO6964282.1"/>
    </source>
</evidence>
<proteinExistence type="predicted"/>
<dbReference type="EMBL" id="JAUOZU010000007">
    <property type="protein sequence ID" value="MDO6964282.1"/>
    <property type="molecule type" value="Genomic_DNA"/>
</dbReference>
<name>A0ABT8YM09_9HYPH</name>
<accession>A0ABT8YM09</accession>
<protein>
    <submittedName>
        <fullName evidence="1">Uncharacterized protein</fullName>
    </submittedName>
</protein>
<keyword evidence="2" id="KW-1185">Reference proteome</keyword>
<evidence type="ECO:0000313" key="2">
    <source>
        <dbReference type="Proteomes" id="UP001174932"/>
    </source>
</evidence>
<dbReference type="Proteomes" id="UP001174932">
    <property type="component" value="Unassembled WGS sequence"/>
</dbReference>
<sequence length="128" mass="13632">MFVSLHWAVQAEASCGNTGTLATARSSLRQVLVARGLEKKERDFLLSGIDRRLAEIHDKDLNAQGAGCGIKAVRALVLSCIRETLPPFPPAKTVNKTLWGRKGLSSGAAVVIAMTHACKASAMDAFGR</sequence>
<organism evidence="1 2">
    <name type="scientific">Rhizobium alvei</name>
    <dbReference type="NCBI Taxonomy" id="1132659"/>
    <lineage>
        <taxon>Bacteria</taxon>
        <taxon>Pseudomonadati</taxon>
        <taxon>Pseudomonadota</taxon>
        <taxon>Alphaproteobacteria</taxon>
        <taxon>Hyphomicrobiales</taxon>
        <taxon>Rhizobiaceae</taxon>
        <taxon>Rhizobium/Agrobacterium group</taxon>
        <taxon>Rhizobium</taxon>
    </lineage>
</organism>
<reference evidence="1" key="1">
    <citation type="journal article" date="2015" name="Int. J. Syst. Evol. Microbiol.">
        <title>Rhizobium alvei sp. nov., isolated from a freshwater river.</title>
        <authorList>
            <person name="Sheu S.Y."/>
            <person name="Huang H.W."/>
            <person name="Young C.C."/>
            <person name="Chen W.M."/>
        </authorList>
    </citation>
    <scope>NUCLEOTIDE SEQUENCE</scope>
    <source>
        <strain evidence="1">TNR-22</strain>
    </source>
</reference>
<dbReference type="RefSeq" id="WP_304376208.1">
    <property type="nucleotide sequence ID" value="NZ_JAUOZU010000007.1"/>
</dbReference>
<gene>
    <name evidence="1" type="ORF">Q4481_09960</name>
</gene>
<reference evidence="1" key="2">
    <citation type="submission" date="2023-07" db="EMBL/GenBank/DDBJ databases">
        <authorList>
            <person name="Shen H."/>
        </authorList>
    </citation>
    <scope>NUCLEOTIDE SEQUENCE</scope>
    <source>
        <strain evidence="1">TNR-22</strain>
    </source>
</reference>
<comment type="caution">
    <text evidence="1">The sequence shown here is derived from an EMBL/GenBank/DDBJ whole genome shotgun (WGS) entry which is preliminary data.</text>
</comment>